<feature type="region of interest" description="Disordered" evidence="1">
    <location>
        <begin position="39"/>
        <end position="59"/>
    </location>
</feature>
<dbReference type="AlphaFoldDB" id="A0A2B2LJX5"/>
<evidence type="ECO:0000256" key="1">
    <source>
        <dbReference type="SAM" id="MobiDB-lite"/>
    </source>
</evidence>
<dbReference type="RefSeq" id="WP_098614612.1">
    <property type="nucleotide sequence ID" value="NZ_NVAP01000049.1"/>
</dbReference>
<name>A0A2B2LJX5_BACCE</name>
<gene>
    <name evidence="2" type="ORF">COK05_24515</name>
</gene>
<evidence type="ECO:0000313" key="3">
    <source>
        <dbReference type="Proteomes" id="UP000224386"/>
    </source>
</evidence>
<sequence>MEITEIFNYLTDLLHDPIKGALTIVITAYADKLADKIKSKSNKRTVPNACQQEDDSQRK</sequence>
<protein>
    <submittedName>
        <fullName evidence="2">Uncharacterized protein</fullName>
    </submittedName>
</protein>
<dbReference type="Proteomes" id="UP000224386">
    <property type="component" value="Unassembled WGS sequence"/>
</dbReference>
<evidence type="ECO:0000313" key="2">
    <source>
        <dbReference type="EMBL" id="PFQ42816.1"/>
    </source>
</evidence>
<comment type="caution">
    <text evidence="2">The sequence shown here is derived from an EMBL/GenBank/DDBJ whole genome shotgun (WGS) entry which is preliminary data.</text>
</comment>
<reference evidence="2 3" key="1">
    <citation type="submission" date="2017-09" db="EMBL/GenBank/DDBJ databases">
        <title>Large-scale bioinformatics analysis of Bacillus genomes uncovers conserved roles of natural products in bacterial physiology.</title>
        <authorList>
            <consortium name="Agbiome Team Llc"/>
            <person name="Bleich R.M."/>
            <person name="Grubbs K.J."/>
            <person name="Santa Maria K.C."/>
            <person name="Allen S.E."/>
            <person name="Farag S."/>
            <person name="Shank E.A."/>
            <person name="Bowers A."/>
        </authorList>
    </citation>
    <scope>NUCLEOTIDE SEQUENCE [LARGE SCALE GENOMIC DNA]</scope>
    <source>
        <strain evidence="2 3">AFS070861</strain>
    </source>
</reference>
<dbReference type="EMBL" id="NVAP01000049">
    <property type="protein sequence ID" value="PFQ42816.1"/>
    <property type="molecule type" value="Genomic_DNA"/>
</dbReference>
<organism evidence="2 3">
    <name type="scientific">Bacillus cereus</name>
    <dbReference type="NCBI Taxonomy" id="1396"/>
    <lineage>
        <taxon>Bacteria</taxon>
        <taxon>Bacillati</taxon>
        <taxon>Bacillota</taxon>
        <taxon>Bacilli</taxon>
        <taxon>Bacillales</taxon>
        <taxon>Bacillaceae</taxon>
        <taxon>Bacillus</taxon>
        <taxon>Bacillus cereus group</taxon>
    </lineage>
</organism>
<accession>A0A2B2LJX5</accession>
<proteinExistence type="predicted"/>